<accession>A0ABQ8T3G4</accession>
<gene>
    <name evidence="1" type="ORF">ANN_08747</name>
</gene>
<evidence type="ECO:0000313" key="2">
    <source>
        <dbReference type="Proteomes" id="UP001148838"/>
    </source>
</evidence>
<sequence length="90" mass="10063">MCVGWPGERFSVGAVQEIDRFGGGFIMVWFRIMYNNHTDLVIVPQQLNAVQYIKDVLEEYLVSAAIGVGPDFCLFRIMSGHILKLSPGIS</sequence>
<organism evidence="1 2">
    <name type="scientific">Periplaneta americana</name>
    <name type="common">American cockroach</name>
    <name type="synonym">Blatta americana</name>
    <dbReference type="NCBI Taxonomy" id="6978"/>
    <lineage>
        <taxon>Eukaryota</taxon>
        <taxon>Metazoa</taxon>
        <taxon>Ecdysozoa</taxon>
        <taxon>Arthropoda</taxon>
        <taxon>Hexapoda</taxon>
        <taxon>Insecta</taxon>
        <taxon>Pterygota</taxon>
        <taxon>Neoptera</taxon>
        <taxon>Polyneoptera</taxon>
        <taxon>Dictyoptera</taxon>
        <taxon>Blattodea</taxon>
        <taxon>Blattoidea</taxon>
        <taxon>Blattidae</taxon>
        <taxon>Blattinae</taxon>
        <taxon>Periplaneta</taxon>
    </lineage>
</organism>
<dbReference type="Gene3D" id="3.30.420.10">
    <property type="entry name" value="Ribonuclease H-like superfamily/Ribonuclease H"/>
    <property type="match status" value="1"/>
</dbReference>
<dbReference type="EMBL" id="JAJSOF020000017">
    <property type="protein sequence ID" value="KAJ4440601.1"/>
    <property type="molecule type" value="Genomic_DNA"/>
</dbReference>
<evidence type="ECO:0000313" key="1">
    <source>
        <dbReference type="EMBL" id="KAJ4440601.1"/>
    </source>
</evidence>
<dbReference type="Proteomes" id="UP001148838">
    <property type="component" value="Unassembled WGS sequence"/>
</dbReference>
<reference evidence="1 2" key="1">
    <citation type="journal article" date="2022" name="Allergy">
        <title>Genome assembly and annotation of Periplaneta americana reveal a comprehensive cockroach allergen profile.</title>
        <authorList>
            <person name="Wang L."/>
            <person name="Xiong Q."/>
            <person name="Saelim N."/>
            <person name="Wang L."/>
            <person name="Nong W."/>
            <person name="Wan A.T."/>
            <person name="Shi M."/>
            <person name="Liu X."/>
            <person name="Cao Q."/>
            <person name="Hui J.H.L."/>
            <person name="Sookrung N."/>
            <person name="Leung T.F."/>
            <person name="Tungtrongchitr A."/>
            <person name="Tsui S.K.W."/>
        </authorList>
    </citation>
    <scope>NUCLEOTIDE SEQUENCE [LARGE SCALE GENOMIC DNA]</scope>
    <source>
        <strain evidence="1">PWHHKU_190912</strain>
    </source>
</reference>
<proteinExistence type="predicted"/>
<comment type="caution">
    <text evidence="1">The sequence shown here is derived from an EMBL/GenBank/DDBJ whole genome shotgun (WGS) entry which is preliminary data.</text>
</comment>
<name>A0ABQ8T3G4_PERAM</name>
<keyword evidence="2" id="KW-1185">Reference proteome</keyword>
<dbReference type="InterPro" id="IPR036397">
    <property type="entry name" value="RNaseH_sf"/>
</dbReference>
<protein>
    <submittedName>
        <fullName evidence="1">Uncharacterized protein</fullName>
    </submittedName>
</protein>